<keyword evidence="1" id="KW-1133">Transmembrane helix</keyword>
<name>A0A3S9HAH1_9LACT</name>
<dbReference type="PANTHER" id="PTHR43358:SF4">
    <property type="entry name" value="ALPHA_BETA HYDROLASE FOLD-1 DOMAIN-CONTAINING PROTEIN"/>
    <property type="match status" value="1"/>
</dbReference>
<feature type="transmembrane region" description="Helical" evidence="1">
    <location>
        <begin position="6"/>
        <end position="25"/>
    </location>
</feature>
<keyword evidence="1" id="KW-0472">Membrane</keyword>
<dbReference type="OrthoDB" id="9776685at2"/>
<sequence>MKRKGLLGAGVILAGAYFGVGNYFYNYALNAKKKKTFLQDNPHLAQSAAIDPQVEAAAKKEDQIFLAKHPPVDKVIVSNDDLGLLLHADYYPSEESISKWAVVLHGYTGQSAEMVRWIRGFHEQGFHVLAPDLRGHGKSEGNYIGMGWHDRKDILSWLDFILYKDGQAEIALFGLSMGAATVMMTAGEELPDNVKVIVEDCGYSTVRGVFTHQLQDLFGLPPFPVMNAANSVTKLRADYDLYQASSVKQVSKSKTPMLFIHGNRDSFVPFEMLNEVYSAAKVEKEQLTIPGAGHGECVKVAPDLYWEKVHSFVGRYI</sequence>
<evidence type="ECO:0000313" key="3">
    <source>
        <dbReference type="EMBL" id="AZP04366.1"/>
    </source>
</evidence>
<dbReference type="PANTHER" id="PTHR43358">
    <property type="entry name" value="ALPHA/BETA-HYDROLASE"/>
    <property type="match status" value="1"/>
</dbReference>
<dbReference type="RefSeq" id="WP_126109709.1">
    <property type="nucleotide sequence ID" value="NZ_CP034465.1"/>
</dbReference>
<dbReference type="GO" id="GO:0016787">
    <property type="term" value="F:hydrolase activity"/>
    <property type="evidence" value="ECO:0007669"/>
    <property type="project" value="UniProtKB-KW"/>
</dbReference>
<keyword evidence="4" id="KW-1185">Reference proteome</keyword>
<dbReference type="AlphaFoldDB" id="A0A3S9HAH1"/>
<dbReference type="InterPro" id="IPR052920">
    <property type="entry name" value="DNA-binding_regulatory"/>
</dbReference>
<reference evidence="4" key="1">
    <citation type="submission" date="2018-12" db="EMBL/GenBank/DDBJ databases">
        <title>Complete genome sequencing of Jeotgalibaca sp. H21T32.</title>
        <authorList>
            <person name="Bae J.-W."/>
            <person name="Lee S.-Y."/>
        </authorList>
    </citation>
    <scope>NUCLEOTIDE SEQUENCE [LARGE SCALE GENOMIC DNA]</scope>
    <source>
        <strain evidence="4">H21T32</strain>
    </source>
</reference>
<dbReference type="InterPro" id="IPR029058">
    <property type="entry name" value="AB_hydrolase_fold"/>
</dbReference>
<dbReference type="Pfam" id="PF12146">
    <property type="entry name" value="Hydrolase_4"/>
    <property type="match status" value="1"/>
</dbReference>
<proteinExistence type="predicted"/>
<accession>A0A3S9HAH1</accession>
<organism evidence="3 4">
    <name type="scientific">Jeotgalibaca ciconiae</name>
    <dbReference type="NCBI Taxonomy" id="2496265"/>
    <lineage>
        <taxon>Bacteria</taxon>
        <taxon>Bacillati</taxon>
        <taxon>Bacillota</taxon>
        <taxon>Bacilli</taxon>
        <taxon>Lactobacillales</taxon>
        <taxon>Carnobacteriaceae</taxon>
        <taxon>Jeotgalibaca</taxon>
    </lineage>
</organism>
<protein>
    <submittedName>
        <fullName evidence="3">Alpha/beta hydrolase</fullName>
    </submittedName>
</protein>
<dbReference type="Gene3D" id="3.40.50.1820">
    <property type="entry name" value="alpha/beta hydrolase"/>
    <property type="match status" value="1"/>
</dbReference>
<evidence type="ECO:0000256" key="1">
    <source>
        <dbReference type="SAM" id="Phobius"/>
    </source>
</evidence>
<dbReference type="EMBL" id="CP034465">
    <property type="protein sequence ID" value="AZP04366.1"/>
    <property type="molecule type" value="Genomic_DNA"/>
</dbReference>
<evidence type="ECO:0000259" key="2">
    <source>
        <dbReference type="Pfam" id="PF12146"/>
    </source>
</evidence>
<feature type="domain" description="Serine aminopeptidase S33" evidence="2">
    <location>
        <begin position="102"/>
        <end position="197"/>
    </location>
</feature>
<keyword evidence="1" id="KW-0812">Transmembrane</keyword>
<dbReference type="KEGG" id="jeh:EJN90_06815"/>
<dbReference type="Proteomes" id="UP000273326">
    <property type="component" value="Chromosome"/>
</dbReference>
<evidence type="ECO:0000313" key="4">
    <source>
        <dbReference type="Proteomes" id="UP000273326"/>
    </source>
</evidence>
<keyword evidence="3" id="KW-0378">Hydrolase</keyword>
<gene>
    <name evidence="3" type="ORF">EJN90_06815</name>
</gene>
<dbReference type="InterPro" id="IPR022742">
    <property type="entry name" value="Hydrolase_4"/>
</dbReference>
<dbReference type="SUPFAM" id="SSF53474">
    <property type="entry name" value="alpha/beta-Hydrolases"/>
    <property type="match status" value="1"/>
</dbReference>